<dbReference type="AlphaFoldDB" id="A0A1X2IEV9"/>
<dbReference type="STRING" id="90262.A0A1X2IEV9"/>
<reference evidence="9 10" key="1">
    <citation type="submission" date="2016-07" db="EMBL/GenBank/DDBJ databases">
        <title>Pervasive Adenine N6-methylation of Active Genes in Fungi.</title>
        <authorList>
            <consortium name="DOE Joint Genome Institute"/>
            <person name="Mondo S.J."/>
            <person name="Dannebaum R.O."/>
            <person name="Kuo R.C."/>
            <person name="Labutti K."/>
            <person name="Haridas S."/>
            <person name="Kuo A."/>
            <person name="Salamov A."/>
            <person name="Ahrendt S.R."/>
            <person name="Lipzen A."/>
            <person name="Sullivan W."/>
            <person name="Andreopoulos W.B."/>
            <person name="Clum A."/>
            <person name="Lindquist E."/>
            <person name="Daum C."/>
            <person name="Ramamoorthy G.K."/>
            <person name="Gryganskyi A."/>
            <person name="Culley D."/>
            <person name="Magnuson J.K."/>
            <person name="James T.Y."/>
            <person name="O'Malley M.A."/>
            <person name="Stajich J.E."/>
            <person name="Spatafora J.W."/>
            <person name="Visel A."/>
            <person name="Grigoriev I.V."/>
        </authorList>
    </citation>
    <scope>NUCLEOTIDE SEQUENCE [LARGE SCALE GENOMIC DNA]</scope>
    <source>
        <strain evidence="9 10">NRRL 1336</strain>
    </source>
</reference>
<dbReference type="InterPro" id="IPR036396">
    <property type="entry name" value="Cyt_P450_sf"/>
</dbReference>
<evidence type="ECO:0000256" key="7">
    <source>
        <dbReference type="ARBA" id="ARBA00023033"/>
    </source>
</evidence>
<feature type="binding site" description="axial binding residue" evidence="8">
    <location>
        <position position="497"/>
    </location>
    <ligand>
        <name>heme</name>
        <dbReference type="ChEBI" id="CHEBI:30413"/>
    </ligand>
    <ligandPart>
        <name>Fe</name>
        <dbReference type="ChEBI" id="CHEBI:18248"/>
    </ligandPart>
</feature>
<keyword evidence="10" id="KW-1185">Reference proteome</keyword>
<evidence type="ECO:0000313" key="10">
    <source>
        <dbReference type="Proteomes" id="UP000193560"/>
    </source>
</evidence>
<accession>A0A1X2IEV9</accession>
<name>A0A1X2IEV9_9FUNG</name>
<dbReference type="InterPro" id="IPR001128">
    <property type="entry name" value="Cyt_P450"/>
</dbReference>
<dbReference type="FunFam" id="1.10.630.10:FF:000182">
    <property type="entry name" value="Cytochrome P450 3A4"/>
    <property type="match status" value="1"/>
</dbReference>
<dbReference type="Gene3D" id="1.10.630.10">
    <property type="entry name" value="Cytochrome P450"/>
    <property type="match status" value="1"/>
</dbReference>
<keyword evidence="6 8" id="KW-0408">Iron</keyword>
<evidence type="ECO:0000256" key="6">
    <source>
        <dbReference type="ARBA" id="ARBA00023004"/>
    </source>
</evidence>
<keyword evidence="4 8" id="KW-0479">Metal-binding</keyword>
<organism evidence="9 10">
    <name type="scientific">Absidia repens</name>
    <dbReference type="NCBI Taxonomy" id="90262"/>
    <lineage>
        <taxon>Eukaryota</taxon>
        <taxon>Fungi</taxon>
        <taxon>Fungi incertae sedis</taxon>
        <taxon>Mucoromycota</taxon>
        <taxon>Mucoromycotina</taxon>
        <taxon>Mucoromycetes</taxon>
        <taxon>Mucorales</taxon>
        <taxon>Cunninghamellaceae</taxon>
        <taxon>Absidia</taxon>
    </lineage>
</organism>
<dbReference type="Pfam" id="PF00067">
    <property type="entry name" value="p450"/>
    <property type="match status" value="1"/>
</dbReference>
<dbReference type="Proteomes" id="UP000193560">
    <property type="component" value="Unassembled WGS sequence"/>
</dbReference>
<dbReference type="GO" id="GO:0016705">
    <property type="term" value="F:oxidoreductase activity, acting on paired donors, with incorporation or reduction of molecular oxygen"/>
    <property type="evidence" value="ECO:0007669"/>
    <property type="project" value="InterPro"/>
</dbReference>
<dbReference type="SUPFAM" id="SSF48264">
    <property type="entry name" value="Cytochrome P450"/>
    <property type="match status" value="1"/>
</dbReference>
<dbReference type="PRINTS" id="PR00465">
    <property type="entry name" value="EP450IV"/>
</dbReference>
<protein>
    <submittedName>
        <fullName evidence="9">Cytochrome P450</fullName>
    </submittedName>
</protein>
<proteinExistence type="inferred from homology"/>
<dbReference type="InterPro" id="IPR002403">
    <property type="entry name" value="Cyt_P450_E_grp-IV"/>
</dbReference>
<dbReference type="OrthoDB" id="1470350at2759"/>
<keyword evidence="5" id="KW-0560">Oxidoreductase</keyword>
<keyword evidence="7" id="KW-0503">Monooxygenase</keyword>
<dbReference type="PRINTS" id="PR00385">
    <property type="entry name" value="P450"/>
</dbReference>
<dbReference type="PANTHER" id="PTHR24305:SF166">
    <property type="entry name" value="CYTOCHROME P450 12A4, MITOCHONDRIAL-RELATED"/>
    <property type="match status" value="1"/>
</dbReference>
<evidence type="ECO:0000256" key="3">
    <source>
        <dbReference type="ARBA" id="ARBA00022617"/>
    </source>
</evidence>
<dbReference type="GO" id="GO:0005506">
    <property type="term" value="F:iron ion binding"/>
    <property type="evidence" value="ECO:0007669"/>
    <property type="project" value="InterPro"/>
</dbReference>
<comment type="cofactor">
    <cofactor evidence="1 8">
        <name>heme</name>
        <dbReference type="ChEBI" id="CHEBI:30413"/>
    </cofactor>
</comment>
<evidence type="ECO:0000256" key="2">
    <source>
        <dbReference type="ARBA" id="ARBA00010617"/>
    </source>
</evidence>
<evidence type="ECO:0000256" key="1">
    <source>
        <dbReference type="ARBA" id="ARBA00001971"/>
    </source>
</evidence>
<evidence type="ECO:0000256" key="4">
    <source>
        <dbReference type="ARBA" id="ARBA00022723"/>
    </source>
</evidence>
<dbReference type="GO" id="GO:0004497">
    <property type="term" value="F:monooxygenase activity"/>
    <property type="evidence" value="ECO:0007669"/>
    <property type="project" value="UniProtKB-KW"/>
</dbReference>
<comment type="similarity">
    <text evidence="2">Belongs to the cytochrome P450 family.</text>
</comment>
<evidence type="ECO:0000313" key="9">
    <source>
        <dbReference type="EMBL" id="ORZ15247.1"/>
    </source>
</evidence>
<dbReference type="InterPro" id="IPR050121">
    <property type="entry name" value="Cytochrome_P450_monoxygenase"/>
</dbReference>
<dbReference type="GO" id="GO:0020037">
    <property type="term" value="F:heme binding"/>
    <property type="evidence" value="ECO:0007669"/>
    <property type="project" value="InterPro"/>
</dbReference>
<sequence length="551" mass="62245">MEDIKDLVTSLTITGMSVLRSPAARQQVAKMAYFQAKHALSRPAFRKAVLRSVIRLTLVYIAGKYFVYRLFLHPANKLPGPRPDFLIPFMGNVRQLISANAGEVHREWAKKYGNVFRYFSGANQPRILIADPELLKQILTNDEFNFTKAPETKKFLSLFLGDGLLAAEGDVHRYQRKMLNPAFSVGALRGMIPSMVLPTQQLVHQWWQQFSEDGPTSIVVSHDLQLLSLELIGSSGFGLRFDCLRHPEKNALSRAYLDLLSGDSPVGASFAIMFPWALRLPIKRARQVRHDIALLQAEAKAMVEAAAQRKDLHDKKDLLALMMQQVDDESGNVLTTKELQDQCLTFLAAGHETISVTVSWCLHTLAHHQDIQDALRYEIQTAFPDLSPDDEHPADDLIPSYDDFNQLPLLNNVCKESLRYTPSVPLTNRTGTKDFKLHDTSLPKGTCVVICPMVSHFDTRHWGDDADQFVPSRWDRAPANSISPYVYLPFLAGGHQCIGYRFAMIEFKVILALLIKNFRFTPKPGFNVRKGFQVTLRPLPNMTLMMEKVES</sequence>
<evidence type="ECO:0000256" key="5">
    <source>
        <dbReference type="ARBA" id="ARBA00023002"/>
    </source>
</evidence>
<evidence type="ECO:0000256" key="8">
    <source>
        <dbReference type="PIRSR" id="PIRSR602403-1"/>
    </source>
</evidence>
<comment type="caution">
    <text evidence="9">The sequence shown here is derived from an EMBL/GenBank/DDBJ whole genome shotgun (WGS) entry which is preliminary data.</text>
</comment>
<dbReference type="PANTHER" id="PTHR24305">
    <property type="entry name" value="CYTOCHROME P450"/>
    <property type="match status" value="1"/>
</dbReference>
<dbReference type="EMBL" id="MCGE01000013">
    <property type="protein sequence ID" value="ORZ15247.1"/>
    <property type="molecule type" value="Genomic_DNA"/>
</dbReference>
<keyword evidence="3 8" id="KW-0349">Heme</keyword>
<gene>
    <name evidence="9" type="ORF">BCR42DRAFT_376367</name>
</gene>